<proteinExistence type="predicted"/>
<dbReference type="AlphaFoldDB" id="A0A1B6IDX3"/>
<reference evidence="1" key="1">
    <citation type="submission" date="2015-11" db="EMBL/GenBank/DDBJ databases">
        <title>De novo transcriptome assembly of four potential Pierce s Disease insect vectors from Arizona vineyards.</title>
        <authorList>
            <person name="Tassone E.E."/>
        </authorList>
    </citation>
    <scope>NUCLEOTIDE SEQUENCE</scope>
</reference>
<name>A0A1B6IDX3_9HEMI</name>
<sequence>RGPAAPMGISKTHTDLAAARAGMLEDALASLFRGDTAPSAQLVRNIAVHLAIGKRPDMLQNPRAVKADPSRILDKYAPAPEVVHDSTAQSQVLCPISQSPVTVPWTSACGH</sequence>
<protein>
    <submittedName>
        <fullName evidence="1">Uncharacterized protein</fullName>
    </submittedName>
</protein>
<gene>
    <name evidence="1" type="ORF">g.58290</name>
</gene>
<accession>A0A1B6IDX3</accession>
<organism evidence="1">
    <name type="scientific">Homalodisca liturata</name>
    <dbReference type="NCBI Taxonomy" id="320908"/>
    <lineage>
        <taxon>Eukaryota</taxon>
        <taxon>Metazoa</taxon>
        <taxon>Ecdysozoa</taxon>
        <taxon>Arthropoda</taxon>
        <taxon>Hexapoda</taxon>
        <taxon>Insecta</taxon>
        <taxon>Pterygota</taxon>
        <taxon>Neoptera</taxon>
        <taxon>Paraneoptera</taxon>
        <taxon>Hemiptera</taxon>
        <taxon>Auchenorrhyncha</taxon>
        <taxon>Membracoidea</taxon>
        <taxon>Cicadellidae</taxon>
        <taxon>Cicadellinae</taxon>
        <taxon>Proconiini</taxon>
        <taxon>Homalodisca</taxon>
    </lineage>
</organism>
<feature type="non-terminal residue" evidence="1">
    <location>
        <position position="111"/>
    </location>
</feature>
<dbReference type="EMBL" id="GECU01022599">
    <property type="protein sequence ID" value="JAS85107.1"/>
    <property type="molecule type" value="Transcribed_RNA"/>
</dbReference>
<evidence type="ECO:0000313" key="1">
    <source>
        <dbReference type="EMBL" id="JAS85107.1"/>
    </source>
</evidence>
<feature type="non-terminal residue" evidence="1">
    <location>
        <position position="1"/>
    </location>
</feature>